<dbReference type="PANTHER" id="PTHR34266:SF2">
    <property type="entry name" value="THIAZOLE SYNTHASE"/>
    <property type="match status" value="1"/>
</dbReference>
<dbReference type="AlphaFoldDB" id="A0A4Y6UB48"/>
<comment type="pathway">
    <text evidence="2">Cofactor biosynthesis; thiamine diphosphate biosynthesis.</text>
</comment>
<keyword evidence="4" id="KW-0808">Transferase</keyword>
<dbReference type="EC" id="2.8.1.10" evidence="3"/>
<feature type="compositionally biased region" description="Basic and acidic residues" evidence="8">
    <location>
        <begin position="271"/>
        <end position="281"/>
    </location>
</feature>
<keyword evidence="6" id="KW-0704">Schiff base</keyword>
<comment type="function">
    <text evidence="1">Catalyzes the rearrangement of 1-deoxy-D-xylulose 5-phosphate (DXP) to produce the thiazole phosphate moiety of thiamine. Sulfur is provided by the thiocarboxylate moiety of the carrier protein ThiS. In vitro, sulfur can be provided by H(2)S.</text>
</comment>
<dbReference type="Gene3D" id="3.20.20.70">
    <property type="entry name" value="Aldolase class I"/>
    <property type="match status" value="1"/>
</dbReference>
<accession>A0A4Y6UB48</accession>
<dbReference type="RefSeq" id="WP_141443394.1">
    <property type="nucleotide sequence ID" value="NZ_CP038231.1"/>
</dbReference>
<dbReference type="OrthoDB" id="9805935at2"/>
<organism evidence="10 11">
    <name type="scientific">Formicincola oecophyllae</name>
    <dbReference type="NCBI Taxonomy" id="2558361"/>
    <lineage>
        <taxon>Bacteria</taxon>
        <taxon>Pseudomonadati</taxon>
        <taxon>Pseudomonadota</taxon>
        <taxon>Alphaproteobacteria</taxon>
        <taxon>Acetobacterales</taxon>
        <taxon>Acetobacteraceae</taxon>
        <taxon>Formicincola</taxon>
    </lineage>
</organism>
<evidence type="ECO:0000256" key="1">
    <source>
        <dbReference type="ARBA" id="ARBA00002834"/>
    </source>
</evidence>
<evidence type="ECO:0000313" key="11">
    <source>
        <dbReference type="Proteomes" id="UP000318709"/>
    </source>
</evidence>
<evidence type="ECO:0000313" key="10">
    <source>
        <dbReference type="EMBL" id="QDH13686.1"/>
    </source>
</evidence>
<protein>
    <recommendedName>
        <fullName evidence="3">thiazole synthase</fullName>
        <ecNumber evidence="3">2.8.1.10</ecNumber>
    </recommendedName>
</protein>
<evidence type="ECO:0000256" key="2">
    <source>
        <dbReference type="ARBA" id="ARBA00004948"/>
    </source>
</evidence>
<comment type="catalytic activity">
    <reaction evidence="7">
        <text>[ThiS sulfur-carrier protein]-C-terminal-Gly-aminoethanethioate + 2-iminoacetate + 1-deoxy-D-xylulose 5-phosphate = [ThiS sulfur-carrier protein]-C-terminal Gly-Gly + 2-[(2R,5Z)-2-carboxy-4-methylthiazol-5(2H)-ylidene]ethyl phosphate + 2 H2O + H(+)</text>
        <dbReference type="Rhea" id="RHEA:26297"/>
        <dbReference type="Rhea" id="RHEA-COMP:12909"/>
        <dbReference type="Rhea" id="RHEA-COMP:19908"/>
        <dbReference type="ChEBI" id="CHEBI:15377"/>
        <dbReference type="ChEBI" id="CHEBI:15378"/>
        <dbReference type="ChEBI" id="CHEBI:57792"/>
        <dbReference type="ChEBI" id="CHEBI:62899"/>
        <dbReference type="ChEBI" id="CHEBI:77846"/>
        <dbReference type="ChEBI" id="CHEBI:90778"/>
        <dbReference type="ChEBI" id="CHEBI:232372"/>
        <dbReference type="EC" id="2.8.1.10"/>
    </reaction>
</comment>
<dbReference type="SUPFAM" id="SSF110399">
    <property type="entry name" value="ThiG-like"/>
    <property type="match status" value="1"/>
</dbReference>
<keyword evidence="5" id="KW-0784">Thiamine biosynthesis</keyword>
<dbReference type="InterPro" id="IPR008867">
    <property type="entry name" value="ThiG"/>
</dbReference>
<feature type="region of interest" description="Disordered" evidence="8">
    <location>
        <begin position="252"/>
        <end position="281"/>
    </location>
</feature>
<dbReference type="UniPathway" id="UPA00060"/>
<evidence type="ECO:0000256" key="3">
    <source>
        <dbReference type="ARBA" id="ARBA00011960"/>
    </source>
</evidence>
<feature type="domain" description="Thiazole synthase ThiG" evidence="9">
    <location>
        <begin position="5"/>
        <end position="260"/>
    </location>
</feature>
<sequence>MTLHVYGQPCQSRLFLGTARYPSPASLGQAVEEAKPGFITVSLRREAIGMGRKAKSPHAYQGSHGFQGLLKAMGVPVLPNTAGCLSVSEAMTTAHMGRELFQTPLVKLEVIRDETTLQPDLPGLMEAARLLCAEGFHVLPYCTTDLSVADKLMQAGCTILMPGASPIGAGQGIHDPAAMKRLRACFPETILVADAGLRVPSQAAALMEWGYDAILVNTAVARAENPPLMARAFAKAVKAGRMAFKAGPTLEREEAVPSTPMAGRAFTDDTQPWRESAHAPA</sequence>
<dbReference type="KEGG" id="swf:E3E12_05220"/>
<dbReference type="GO" id="GO:0009229">
    <property type="term" value="P:thiamine diphosphate biosynthetic process"/>
    <property type="evidence" value="ECO:0007669"/>
    <property type="project" value="UniProtKB-UniPathway"/>
</dbReference>
<dbReference type="EMBL" id="CP038231">
    <property type="protein sequence ID" value="QDH13686.1"/>
    <property type="molecule type" value="Genomic_DNA"/>
</dbReference>
<evidence type="ECO:0000256" key="5">
    <source>
        <dbReference type="ARBA" id="ARBA00022977"/>
    </source>
</evidence>
<dbReference type="Proteomes" id="UP000318709">
    <property type="component" value="Chromosome"/>
</dbReference>
<dbReference type="InterPro" id="IPR013785">
    <property type="entry name" value="Aldolase_TIM"/>
</dbReference>
<evidence type="ECO:0000256" key="6">
    <source>
        <dbReference type="ARBA" id="ARBA00023270"/>
    </source>
</evidence>
<dbReference type="PANTHER" id="PTHR34266">
    <property type="entry name" value="THIAZOLE SYNTHASE"/>
    <property type="match status" value="1"/>
</dbReference>
<keyword evidence="11" id="KW-1185">Reference proteome</keyword>
<gene>
    <name evidence="10" type="ORF">E3E12_05220</name>
</gene>
<name>A0A4Y6UB48_9PROT</name>
<reference evidence="10 11" key="1">
    <citation type="submission" date="2019-03" db="EMBL/GenBank/DDBJ databases">
        <title>The complete genome sequence of Swingsia_sp. F3b2 LMG30590(T).</title>
        <authorList>
            <person name="Chua K.-O."/>
            <person name="Chan K.-G."/>
            <person name="See-Too W.-S."/>
        </authorList>
    </citation>
    <scope>NUCLEOTIDE SEQUENCE [LARGE SCALE GENOMIC DNA]</scope>
    <source>
        <strain evidence="10 11">F3b2</strain>
    </source>
</reference>
<proteinExistence type="predicted"/>
<dbReference type="Pfam" id="PF05690">
    <property type="entry name" value="ThiG"/>
    <property type="match status" value="1"/>
</dbReference>
<dbReference type="GO" id="GO:1990107">
    <property type="term" value="F:thiazole synthase activity"/>
    <property type="evidence" value="ECO:0007669"/>
    <property type="project" value="UniProtKB-EC"/>
</dbReference>
<evidence type="ECO:0000256" key="8">
    <source>
        <dbReference type="SAM" id="MobiDB-lite"/>
    </source>
</evidence>
<evidence type="ECO:0000256" key="7">
    <source>
        <dbReference type="ARBA" id="ARBA00049897"/>
    </source>
</evidence>
<evidence type="ECO:0000259" key="9">
    <source>
        <dbReference type="Pfam" id="PF05690"/>
    </source>
</evidence>
<dbReference type="InterPro" id="IPR033983">
    <property type="entry name" value="Thiazole_synthase_ThiG"/>
</dbReference>
<evidence type="ECO:0000256" key="4">
    <source>
        <dbReference type="ARBA" id="ARBA00022679"/>
    </source>
</evidence>